<keyword evidence="2" id="KW-0175">Coiled coil</keyword>
<feature type="coiled-coil region" evidence="2">
    <location>
        <begin position="175"/>
        <end position="209"/>
    </location>
</feature>
<dbReference type="PANTHER" id="PTHR48014:SF24">
    <property type="entry name" value="PROTEIN KINASE SUPERFAMILY PROTEIN"/>
    <property type="match status" value="1"/>
</dbReference>
<dbReference type="OMA" id="EAPPAYC"/>
<feature type="non-terminal residue" evidence="3">
    <location>
        <position position="1"/>
    </location>
</feature>
<evidence type="ECO:0000313" key="4">
    <source>
        <dbReference type="Proteomes" id="UP000824469"/>
    </source>
</evidence>
<dbReference type="GO" id="GO:0043539">
    <property type="term" value="F:protein serine/threonine kinase activator activity"/>
    <property type="evidence" value="ECO:0007669"/>
    <property type="project" value="InterPro"/>
</dbReference>
<dbReference type="Proteomes" id="UP000824469">
    <property type="component" value="Unassembled WGS sequence"/>
</dbReference>
<organism evidence="3 4">
    <name type="scientific">Taxus chinensis</name>
    <name type="common">Chinese yew</name>
    <name type="synonym">Taxus wallichiana var. chinensis</name>
    <dbReference type="NCBI Taxonomy" id="29808"/>
    <lineage>
        <taxon>Eukaryota</taxon>
        <taxon>Viridiplantae</taxon>
        <taxon>Streptophyta</taxon>
        <taxon>Embryophyta</taxon>
        <taxon>Tracheophyta</taxon>
        <taxon>Spermatophyta</taxon>
        <taxon>Pinopsida</taxon>
        <taxon>Pinidae</taxon>
        <taxon>Conifers II</taxon>
        <taxon>Cupressales</taxon>
        <taxon>Taxaceae</taxon>
        <taxon>Taxus</taxon>
    </lineage>
</organism>
<comment type="caution">
    <text evidence="3">The sequence shown here is derived from an EMBL/GenBank/DDBJ whole genome shotgun (WGS) entry which is preliminary data.</text>
</comment>
<reference evidence="3 4" key="1">
    <citation type="journal article" date="2021" name="Nat. Plants">
        <title>The Taxus genome provides insights into paclitaxel biosynthesis.</title>
        <authorList>
            <person name="Xiong X."/>
            <person name="Gou J."/>
            <person name="Liao Q."/>
            <person name="Li Y."/>
            <person name="Zhou Q."/>
            <person name="Bi G."/>
            <person name="Li C."/>
            <person name="Du R."/>
            <person name="Wang X."/>
            <person name="Sun T."/>
            <person name="Guo L."/>
            <person name="Liang H."/>
            <person name="Lu P."/>
            <person name="Wu Y."/>
            <person name="Zhang Z."/>
            <person name="Ro D.K."/>
            <person name="Shang Y."/>
            <person name="Huang S."/>
            <person name="Yan J."/>
        </authorList>
    </citation>
    <scope>NUCLEOTIDE SEQUENCE [LARGE SCALE GENOMIC DNA]</scope>
    <source>
        <strain evidence="3">Ta-2019</strain>
    </source>
</reference>
<evidence type="ECO:0000256" key="2">
    <source>
        <dbReference type="SAM" id="Coils"/>
    </source>
</evidence>
<feature type="non-terminal residue" evidence="3">
    <location>
        <position position="225"/>
    </location>
</feature>
<dbReference type="AlphaFoldDB" id="A0AA38LE35"/>
<dbReference type="EMBL" id="JAHRHJ020000003">
    <property type="protein sequence ID" value="KAH9321543.1"/>
    <property type="molecule type" value="Genomic_DNA"/>
</dbReference>
<proteinExistence type="inferred from homology"/>
<gene>
    <name evidence="3" type="ORF">KI387_016182</name>
</gene>
<keyword evidence="4" id="KW-1185">Reference proteome</keyword>
<name>A0AA38LE35_TAXCH</name>
<sequence length="225" mass="25434">NKPQCRSYRDRNFSGPLVSQVVGDMRSMDSFLAPKSSDNLEEKSRAPVVQQKGRFKVTSEDVDLEAVIPSSSPQRIQSSQNLSQTLYVSPQFPVPSGNATSVSVSDVLPQLHSMLQQNFMQRDQINTVMNYMNQGEAPPAYLSSNLTSKPTSHIGAENFLVESSSDSEQEHLQQIAELQSRVTILFNELQREKLKNVQLERQLNAIFNREEEERIRREKVAHDIG</sequence>
<dbReference type="PANTHER" id="PTHR48014">
    <property type="entry name" value="SERINE/THREONINE-PROTEIN KINASE FRAY2"/>
    <property type="match status" value="1"/>
</dbReference>
<comment type="similarity">
    <text evidence="1">Belongs to the protein kinase superfamily. STE Ser/Thr protein kinase family. STE20 subfamily.</text>
</comment>
<dbReference type="InterPro" id="IPR047173">
    <property type="entry name" value="STRAD_A/B-like"/>
</dbReference>
<evidence type="ECO:0000313" key="3">
    <source>
        <dbReference type="EMBL" id="KAH9321543.1"/>
    </source>
</evidence>
<accession>A0AA38LE35</accession>
<evidence type="ECO:0000256" key="1">
    <source>
        <dbReference type="ARBA" id="ARBA00008874"/>
    </source>
</evidence>
<protein>
    <submittedName>
        <fullName evidence="3">Uncharacterized protein</fullName>
    </submittedName>
</protein>